<reference evidence="1 2" key="1">
    <citation type="submission" date="2018-11" db="EMBL/GenBank/DDBJ databases">
        <title>The genome draft of YIM 96095.</title>
        <authorList>
            <person name="Tang S.-K."/>
            <person name="Chunyu W.-X."/>
            <person name="Feng Y.-Z."/>
        </authorList>
    </citation>
    <scope>NUCLEOTIDE SEQUENCE [LARGE SCALE GENOMIC DNA]</scope>
    <source>
        <strain evidence="1 2">YIM 96095</strain>
    </source>
</reference>
<evidence type="ECO:0000313" key="2">
    <source>
        <dbReference type="Proteomes" id="UP000269198"/>
    </source>
</evidence>
<dbReference type="AlphaFoldDB" id="A0A3N0EI50"/>
<dbReference type="RefSeq" id="WP_123199366.1">
    <property type="nucleotide sequence ID" value="NZ_RJMB01000001.1"/>
</dbReference>
<name>A0A3N0EI50_9ACTN</name>
<evidence type="ECO:0000313" key="1">
    <source>
        <dbReference type="EMBL" id="RNL87501.1"/>
    </source>
</evidence>
<accession>A0A3N0EI50</accession>
<keyword evidence="2" id="KW-1185">Reference proteome</keyword>
<sequence length="77" mass="9062">MAHYRLRMTDGSVRTQQALRMRTDARTLYLEDRSGGTWQPVLERRLDEVELLQRRCTENNGSWTWITEPLPTASSRP</sequence>
<dbReference type="Proteomes" id="UP000269198">
    <property type="component" value="Unassembled WGS sequence"/>
</dbReference>
<gene>
    <name evidence="1" type="ORF">EFW17_01425</name>
</gene>
<proteinExistence type="predicted"/>
<dbReference type="OrthoDB" id="3486002at2"/>
<dbReference type="EMBL" id="RJMB01000001">
    <property type="protein sequence ID" value="RNL87501.1"/>
    <property type="molecule type" value="Genomic_DNA"/>
</dbReference>
<protein>
    <submittedName>
        <fullName evidence="1">Uncharacterized protein</fullName>
    </submittedName>
</protein>
<comment type="caution">
    <text evidence="1">The sequence shown here is derived from an EMBL/GenBank/DDBJ whole genome shotgun (WGS) entry which is preliminary data.</text>
</comment>
<organism evidence="1 2">
    <name type="scientific">Halostreptopolyspora alba</name>
    <dbReference type="NCBI Taxonomy" id="2487137"/>
    <lineage>
        <taxon>Bacteria</taxon>
        <taxon>Bacillati</taxon>
        <taxon>Actinomycetota</taxon>
        <taxon>Actinomycetes</taxon>
        <taxon>Streptosporangiales</taxon>
        <taxon>Nocardiopsidaceae</taxon>
        <taxon>Halostreptopolyspora</taxon>
    </lineage>
</organism>